<feature type="transmembrane region" description="Helical" evidence="1">
    <location>
        <begin position="20"/>
        <end position="39"/>
    </location>
</feature>
<comment type="caution">
    <text evidence="2">The sequence shown here is derived from an EMBL/GenBank/DDBJ whole genome shotgun (WGS) entry which is preliminary data.</text>
</comment>
<gene>
    <name evidence="2" type="ORF">ACFOSB_09055</name>
</gene>
<organism evidence="2 3">
    <name type="scientific">Deinococcus rufus</name>
    <dbReference type="NCBI Taxonomy" id="2136097"/>
    <lineage>
        <taxon>Bacteria</taxon>
        <taxon>Thermotogati</taxon>
        <taxon>Deinococcota</taxon>
        <taxon>Deinococci</taxon>
        <taxon>Deinococcales</taxon>
        <taxon>Deinococcaceae</taxon>
        <taxon>Deinococcus</taxon>
    </lineage>
</organism>
<dbReference type="Proteomes" id="UP001595803">
    <property type="component" value="Unassembled WGS sequence"/>
</dbReference>
<feature type="transmembrane region" description="Helical" evidence="1">
    <location>
        <begin position="151"/>
        <end position="174"/>
    </location>
</feature>
<protein>
    <recommendedName>
        <fullName evidence="4">DUF2207 domain-containing protein</fullName>
    </recommendedName>
</protein>
<reference evidence="3" key="1">
    <citation type="journal article" date="2019" name="Int. J. Syst. Evol. Microbiol.">
        <title>The Global Catalogue of Microorganisms (GCM) 10K type strain sequencing project: providing services to taxonomists for standard genome sequencing and annotation.</title>
        <authorList>
            <consortium name="The Broad Institute Genomics Platform"/>
            <consortium name="The Broad Institute Genome Sequencing Center for Infectious Disease"/>
            <person name="Wu L."/>
            <person name="Ma J."/>
        </authorList>
    </citation>
    <scope>NUCLEOTIDE SEQUENCE [LARGE SCALE GENOMIC DNA]</scope>
    <source>
        <strain evidence="3">CCTCC AB 2017081</strain>
    </source>
</reference>
<dbReference type="EMBL" id="JBHRZG010000009">
    <property type="protein sequence ID" value="MFC3833003.1"/>
    <property type="molecule type" value="Genomic_DNA"/>
</dbReference>
<evidence type="ECO:0008006" key="4">
    <source>
        <dbReference type="Google" id="ProtNLM"/>
    </source>
</evidence>
<keyword evidence="1" id="KW-0472">Membrane</keyword>
<sequence length="249" mass="27468">MTFEAALKTVQGLVSGQLPPLVTVGAALLLGVLFLLTLVRQYLTGERPPNLLTPSEHRLRQKLATIHDLLERAPEPAIRDLLRDEDERLQFLLVTGINAKAALRRQLWVIHQSGPLRFTWKELREALPFLRTRGGQLVQGIDRLDRVMLGLVRGLTVLCLVFAVLLMAVSLAAVVLSVDVLPMIILTGILLGLAFLLATLGLPRARATQFQRFLPAEHDPAEAMATPETFTPPAETIDRVAETQMRAGD</sequence>
<keyword evidence="1" id="KW-0812">Transmembrane</keyword>
<proteinExistence type="predicted"/>
<keyword evidence="3" id="KW-1185">Reference proteome</keyword>
<feature type="transmembrane region" description="Helical" evidence="1">
    <location>
        <begin position="180"/>
        <end position="202"/>
    </location>
</feature>
<name>A0ABV7Z6R7_9DEIO</name>
<keyword evidence="1" id="KW-1133">Transmembrane helix</keyword>
<evidence type="ECO:0000256" key="1">
    <source>
        <dbReference type="SAM" id="Phobius"/>
    </source>
</evidence>
<dbReference type="RefSeq" id="WP_322474879.1">
    <property type="nucleotide sequence ID" value="NZ_JBHRZG010000009.1"/>
</dbReference>
<evidence type="ECO:0000313" key="3">
    <source>
        <dbReference type="Proteomes" id="UP001595803"/>
    </source>
</evidence>
<accession>A0ABV7Z6R7</accession>
<evidence type="ECO:0000313" key="2">
    <source>
        <dbReference type="EMBL" id="MFC3833003.1"/>
    </source>
</evidence>